<evidence type="ECO:0000313" key="1">
    <source>
        <dbReference type="EMBL" id="GBP12472.1"/>
    </source>
</evidence>
<reference evidence="1 2" key="1">
    <citation type="journal article" date="2019" name="Commun. Biol.">
        <title>The bagworm genome reveals a unique fibroin gene that provides high tensile strength.</title>
        <authorList>
            <person name="Kono N."/>
            <person name="Nakamura H."/>
            <person name="Ohtoshi R."/>
            <person name="Tomita M."/>
            <person name="Numata K."/>
            <person name="Arakawa K."/>
        </authorList>
    </citation>
    <scope>NUCLEOTIDE SEQUENCE [LARGE SCALE GENOMIC DNA]</scope>
</reference>
<gene>
    <name evidence="1" type="ORF">EVAR_75875_1</name>
</gene>
<proteinExistence type="predicted"/>
<accession>A0A4C1TDD1</accession>
<sequence>MKNSDTDYKENQEKIIHGKDSAPNFNDTAHQLVKIKTKFIKQEISETIMRYFCNCSSREGLGEVRKVRTLQCLGHLVKLCTTLNVVVATAGRYDSCYGSCGTPAELYYSEA</sequence>
<evidence type="ECO:0000313" key="2">
    <source>
        <dbReference type="Proteomes" id="UP000299102"/>
    </source>
</evidence>
<name>A0A4C1TDD1_EUMVA</name>
<dbReference type="EMBL" id="BGZK01000051">
    <property type="protein sequence ID" value="GBP12472.1"/>
    <property type="molecule type" value="Genomic_DNA"/>
</dbReference>
<organism evidence="1 2">
    <name type="scientific">Eumeta variegata</name>
    <name type="common">Bagworm moth</name>
    <name type="synonym">Eumeta japonica</name>
    <dbReference type="NCBI Taxonomy" id="151549"/>
    <lineage>
        <taxon>Eukaryota</taxon>
        <taxon>Metazoa</taxon>
        <taxon>Ecdysozoa</taxon>
        <taxon>Arthropoda</taxon>
        <taxon>Hexapoda</taxon>
        <taxon>Insecta</taxon>
        <taxon>Pterygota</taxon>
        <taxon>Neoptera</taxon>
        <taxon>Endopterygota</taxon>
        <taxon>Lepidoptera</taxon>
        <taxon>Glossata</taxon>
        <taxon>Ditrysia</taxon>
        <taxon>Tineoidea</taxon>
        <taxon>Psychidae</taxon>
        <taxon>Oiketicinae</taxon>
        <taxon>Eumeta</taxon>
    </lineage>
</organism>
<comment type="caution">
    <text evidence="1">The sequence shown here is derived from an EMBL/GenBank/DDBJ whole genome shotgun (WGS) entry which is preliminary data.</text>
</comment>
<keyword evidence="2" id="KW-1185">Reference proteome</keyword>
<protein>
    <submittedName>
        <fullName evidence="1">Uncharacterized protein</fullName>
    </submittedName>
</protein>
<dbReference type="AlphaFoldDB" id="A0A4C1TDD1"/>
<dbReference type="Proteomes" id="UP000299102">
    <property type="component" value="Unassembled WGS sequence"/>
</dbReference>